<protein>
    <recommendedName>
        <fullName evidence="2">Amphi-Trp domain-containing protein</fullName>
    </recommendedName>
</protein>
<evidence type="ECO:0000256" key="1">
    <source>
        <dbReference type="SAM" id="MobiDB-lite"/>
    </source>
</evidence>
<sequence length="131" mass="14313">MSKNELKYKAVLGKDQVIEHLESLMHAVKEGRLNVQHEDQSLCLAPGENLKLEIKAGAKENKEKIEFELSWSENMELTDQVGQLNISSTEPEVESFSENPLQEGDASSRSPASSGPAIVAGDESSGEKDKS</sequence>
<dbReference type="NCBIfam" id="TIGR04354">
    <property type="entry name" value="amphi-Trp"/>
    <property type="match status" value="1"/>
</dbReference>
<dbReference type="EMBL" id="ACJN02000001">
    <property type="protein sequence ID" value="EFI35893.1"/>
    <property type="molecule type" value="Genomic_DNA"/>
</dbReference>
<gene>
    <name evidence="3" type="ORF">Dthio_PD3332</name>
</gene>
<feature type="compositionally biased region" description="Polar residues" evidence="1">
    <location>
        <begin position="82"/>
        <end position="100"/>
    </location>
</feature>
<name>D6SMI2_9BACT</name>
<evidence type="ECO:0000259" key="2">
    <source>
        <dbReference type="Pfam" id="PF20068"/>
    </source>
</evidence>
<evidence type="ECO:0000313" key="4">
    <source>
        <dbReference type="Proteomes" id="UP000005496"/>
    </source>
</evidence>
<accession>D6SMI2</accession>
<feature type="domain" description="Amphi-Trp" evidence="2">
    <location>
        <begin position="6"/>
        <end position="86"/>
    </location>
</feature>
<dbReference type="AlphaFoldDB" id="D6SMI2"/>
<dbReference type="Proteomes" id="UP000005496">
    <property type="component" value="Unassembled WGS sequence"/>
</dbReference>
<organism evidence="3 4">
    <name type="scientific">Desulfonatronospira thiodismutans ASO3-1</name>
    <dbReference type="NCBI Taxonomy" id="555779"/>
    <lineage>
        <taxon>Bacteria</taxon>
        <taxon>Pseudomonadati</taxon>
        <taxon>Thermodesulfobacteriota</taxon>
        <taxon>Desulfovibrionia</taxon>
        <taxon>Desulfovibrionales</taxon>
        <taxon>Desulfonatronovibrionaceae</taxon>
        <taxon>Desulfonatronospira</taxon>
    </lineage>
</organism>
<evidence type="ECO:0000313" key="3">
    <source>
        <dbReference type="EMBL" id="EFI35893.1"/>
    </source>
</evidence>
<dbReference type="InterPro" id="IPR027598">
    <property type="entry name" value="Amphi-Trp_dom"/>
</dbReference>
<dbReference type="RefSeq" id="WP_008869022.1">
    <property type="nucleotide sequence ID" value="NZ_ACJN02000001.1"/>
</dbReference>
<dbReference type="OrthoDB" id="5459377at2"/>
<keyword evidence="4" id="KW-1185">Reference proteome</keyword>
<comment type="caution">
    <text evidence="3">The sequence shown here is derived from an EMBL/GenBank/DDBJ whole genome shotgun (WGS) entry which is preliminary data.</text>
</comment>
<feature type="compositionally biased region" description="Low complexity" evidence="1">
    <location>
        <begin position="107"/>
        <end position="117"/>
    </location>
</feature>
<feature type="region of interest" description="Disordered" evidence="1">
    <location>
        <begin position="82"/>
        <end position="131"/>
    </location>
</feature>
<proteinExistence type="predicted"/>
<reference evidence="3" key="1">
    <citation type="submission" date="2010-05" db="EMBL/GenBank/DDBJ databases">
        <title>The draft genome of Desulfonatronospira thiodismutans ASO3-1.</title>
        <authorList>
            <consortium name="US DOE Joint Genome Institute (JGI-PGF)"/>
            <person name="Lucas S."/>
            <person name="Copeland A."/>
            <person name="Lapidus A."/>
            <person name="Cheng J.-F."/>
            <person name="Bruce D."/>
            <person name="Goodwin L."/>
            <person name="Pitluck S."/>
            <person name="Chertkov O."/>
            <person name="Brettin T."/>
            <person name="Detter J.C."/>
            <person name="Han C."/>
            <person name="Land M.L."/>
            <person name="Hauser L."/>
            <person name="Kyrpides N."/>
            <person name="Mikhailova N."/>
            <person name="Muyzer G."/>
            <person name="Woyke T."/>
        </authorList>
    </citation>
    <scope>NUCLEOTIDE SEQUENCE [LARGE SCALE GENOMIC DNA]</scope>
    <source>
        <strain evidence="3">ASO3-1</strain>
    </source>
</reference>
<dbReference type="Pfam" id="PF20068">
    <property type="entry name" value="Amphi-Trp"/>
    <property type="match status" value="1"/>
</dbReference>